<dbReference type="NCBIfam" id="NF006386">
    <property type="entry name" value="PRK08633.1"/>
    <property type="match status" value="1"/>
</dbReference>
<protein>
    <submittedName>
        <fullName evidence="8">Acyl-[ACP]--phospholipid O-acyltransferase</fullName>
    </submittedName>
</protein>
<keyword evidence="4 6" id="KW-1133">Transmembrane helix</keyword>
<organism evidence="8 9">
    <name type="scientific">Helicobacter didelphidarum</name>
    <dbReference type="NCBI Taxonomy" id="2040648"/>
    <lineage>
        <taxon>Bacteria</taxon>
        <taxon>Pseudomonadati</taxon>
        <taxon>Campylobacterota</taxon>
        <taxon>Epsilonproteobacteria</taxon>
        <taxon>Campylobacterales</taxon>
        <taxon>Helicobacteraceae</taxon>
        <taxon>Helicobacter</taxon>
    </lineage>
</organism>
<name>A0A3D8IPE5_9HELI</name>
<dbReference type="SUPFAM" id="SSF56801">
    <property type="entry name" value="Acetyl-CoA synthetase-like"/>
    <property type="match status" value="1"/>
</dbReference>
<reference evidence="8 9" key="1">
    <citation type="submission" date="2018-04" db="EMBL/GenBank/DDBJ databases">
        <title>Novel Campyloabacter and Helicobacter Species and Strains.</title>
        <authorList>
            <person name="Mannion A.J."/>
            <person name="Shen Z."/>
            <person name="Fox J.G."/>
        </authorList>
    </citation>
    <scope>NUCLEOTIDE SEQUENCE [LARGE SCALE GENOMIC DNA]</scope>
    <source>
        <strain evidence="8 9">MIT 17-337</strain>
    </source>
</reference>
<dbReference type="Gene3D" id="1.20.1250.20">
    <property type="entry name" value="MFS general substrate transporter like domains"/>
    <property type="match status" value="1"/>
</dbReference>
<feature type="transmembrane region" description="Helical" evidence="6">
    <location>
        <begin position="182"/>
        <end position="199"/>
    </location>
</feature>
<feature type="transmembrane region" description="Helical" evidence="6">
    <location>
        <begin position="480"/>
        <end position="499"/>
    </location>
</feature>
<gene>
    <name evidence="8" type="ORF">CQA53_03345</name>
</gene>
<evidence type="ECO:0000256" key="5">
    <source>
        <dbReference type="ARBA" id="ARBA00023136"/>
    </source>
</evidence>
<dbReference type="GO" id="GO:0016746">
    <property type="term" value="F:acyltransferase activity"/>
    <property type="evidence" value="ECO:0007669"/>
    <property type="project" value="UniProtKB-KW"/>
</dbReference>
<dbReference type="Gene3D" id="3.40.50.12780">
    <property type="entry name" value="N-terminal domain of ligase-like"/>
    <property type="match status" value="1"/>
</dbReference>
<evidence type="ECO:0000256" key="3">
    <source>
        <dbReference type="ARBA" id="ARBA00022692"/>
    </source>
</evidence>
<feature type="transmembrane region" description="Helical" evidence="6">
    <location>
        <begin position="105"/>
        <end position="122"/>
    </location>
</feature>
<evidence type="ECO:0000313" key="9">
    <source>
        <dbReference type="Proteomes" id="UP000256379"/>
    </source>
</evidence>
<evidence type="ECO:0000256" key="6">
    <source>
        <dbReference type="SAM" id="Phobius"/>
    </source>
</evidence>
<dbReference type="CDD" id="cd06173">
    <property type="entry name" value="MFS_MefA_like"/>
    <property type="match status" value="1"/>
</dbReference>
<dbReference type="InterPro" id="IPR020845">
    <property type="entry name" value="AMP-binding_CS"/>
</dbReference>
<comment type="similarity">
    <text evidence="1">Belongs to the ATP-dependent AMP-binding enzyme family.</text>
</comment>
<keyword evidence="3 6" id="KW-0812">Transmembrane</keyword>
<feature type="transmembrane region" description="Helical" evidence="6">
    <location>
        <begin position="12"/>
        <end position="34"/>
    </location>
</feature>
<keyword evidence="2" id="KW-0436">Ligase</keyword>
<feature type="transmembrane region" description="Helical" evidence="6">
    <location>
        <begin position="367"/>
        <end position="386"/>
    </location>
</feature>
<feature type="transmembrane region" description="Helical" evidence="6">
    <location>
        <begin position="81"/>
        <end position="99"/>
    </location>
</feature>
<dbReference type="SUPFAM" id="SSF69593">
    <property type="entry name" value="Glycerol-3-phosphate (1)-acyltransferase"/>
    <property type="match status" value="1"/>
</dbReference>
<dbReference type="AlphaFoldDB" id="A0A3D8IPE5"/>
<dbReference type="Pfam" id="PF01553">
    <property type="entry name" value="Acyltransferase"/>
    <property type="match status" value="1"/>
</dbReference>
<dbReference type="RefSeq" id="WP_115542616.1">
    <property type="nucleotide sequence ID" value="NZ_NXLQ01000004.1"/>
</dbReference>
<feature type="transmembrane region" description="Helical" evidence="6">
    <location>
        <begin position="142"/>
        <end position="162"/>
    </location>
</feature>
<keyword evidence="5 6" id="KW-0472">Membrane</keyword>
<evidence type="ECO:0000256" key="2">
    <source>
        <dbReference type="ARBA" id="ARBA00022598"/>
    </source>
</evidence>
<dbReference type="SUPFAM" id="SSF103473">
    <property type="entry name" value="MFS general substrate transporter"/>
    <property type="match status" value="1"/>
</dbReference>
<feature type="domain" description="Phospholipid/glycerol acyltransferase" evidence="7">
    <location>
        <begin position="445"/>
        <end position="559"/>
    </location>
</feature>
<feature type="transmembrane region" description="Helical" evidence="6">
    <location>
        <begin position="272"/>
        <end position="291"/>
    </location>
</feature>
<evidence type="ECO:0000256" key="1">
    <source>
        <dbReference type="ARBA" id="ARBA00006432"/>
    </source>
</evidence>
<feature type="transmembrane region" description="Helical" evidence="6">
    <location>
        <begin position="303"/>
        <end position="321"/>
    </location>
</feature>
<dbReference type="InterPro" id="IPR036259">
    <property type="entry name" value="MFS_trans_sf"/>
</dbReference>
<keyword evidence="9" id="KW-1185">Reference proteome</keyword>
<comment type="caution">
    <text evidence="8">The sequence shown here is derived from an EMBL/GenBank/DDBJ whole genome shotgun (WGS) entry which is preliminary data.</text>
</comment>
<dbReference type="Pfam" id="PF00501">
    <property type="entry name" value="AMP-binding"/>
    <property type="match status" value="1"/>
</dbReference>
<dbReference type="PANTHER" id="PTHR24096">
    <property type="entry name" value="LONG-CHAIN-FATTY-ACID--COA LIGASE"/>
    <property type="match status" value="1"/>
</dbReference>
<keyword evidence="8" id="KW-0012">Acyltransferase</keyword>
<dbReference type="InterPro" id="IPR011701">
    <property type="entry name" value="MFS"/>
</dbReference>
<dbReference type="GO" id="GO:0016405">
    <property type="term" value="F:CoA-ligase activity"/>
    <property type="evidence" value="ECO:0007669"/>
    <property type="project" value="TreeGrafter"/>
</dbReference>
<dbReference type="OrthoDB" id="9799237at2"/>
<evidence type="ECO:0000259" key="7">
    <source>
        <dbReference type="SMART" id="SM00563"/>
    </source>
</evidence>
<evidence type="ECO:0000256" key="4">
    <source>
        <dbReference type="ARBA" id="ARBA00022989"/>
    </source>
</evidence>
<dbReference type="EMBL" id="NXLQ01000004">
    <property type="protein sequence ID" value="RDU66494.1"/>
    <property type="molecule type" value="Genomic_DNA"/>
</dbReference>
<dbReference type="Gene3D" id="3.30.300.30">
    <property type="match status" value="1"/>
</dbReference>
<dbReference type="InterPro" id="IPR000873">
    <property type="entry name" value="AMP-dep_synth/lig_dom"/>
</dbReference>
<dbReference type="Proteomes" id="UP000256379">
    <property type="component" value="Unassembled WGS sequence"/>
</dbReference>
<feature type="transmembrane region" description="Helical" evidence="6">
    <location>
        <begin position="46"/>
        <end position="69"/>
    </location>
</feature>
<feature type="transmembrane region" description="Helical" evidence="6">
    <location>
        <begin position="236"/>
        <end position="260"/>
    </location>
</feature>
<keyword evidence="8" id="KW-0808">Transferase</keyword>
<dbReference type="CDD" id="cd07989">
    <property type="entry name" value="LPLAT_AGPAT-like"/>
    <property type="match status" value="1"/>
</dbReference>
<dbReference type="InterPro" id="IPR045851">
    <property type="entry name" value="AMP-bd_C_sf"/>
</dbReference>
<feature type="transmembrane region" description="Helical" evidence="6">
    <location>
        <begin position="392"/>
        <end position="421"/>
    </location>
</feature>
<dbReference type="Pfam" id="PF07690">
    <property type="entry name" value="MFS_1"/>
    <property type="match status" value="1"/>
</dbReference>
<sequence>MNKIYQIKGFTPFIIVTFINAFIDLGHKILMLNIIYKSFEQSHHLIYNSVANILIILPFILLFSPSGFLSDKYPKNTILKIGALINLILLGIVLLFYLIGFFWGAFYMTLLLGMQAAIYSPAKYGYIKELVGKENLTWGNGVVQAVAIVAMLGGTIFFSALFERIYTDGITNPDSIIQQMSFLAILLCVFAFLEFILSFRLPTLHNINNIVFDKAKYIRGELLKNNLKVIKKHRMVYLSVLFIAVFWTIAQLITDVFPVYAKNILYVSDTTLVNAVIACSGLGIIVGSVIAGRCSKNYIETGLIPLGACIMFLVLLFFGVFHSLLSIGILFFLFGLGGALYIVPLNALMQFYTNDKELGVTLAGNNFIQNIGMLLSLCVATLFGMQDLPVEWLFYLSAILSFFAMIYTIKIMPFSLVRILVNIAILQRYRLNVEGFNNIPQDGGVLLLGNHISFIDWAIVQMALPKKVYFVMEKSIYSRWYIKFFLDFFAVIPVSTLASRGAIEQIQQRLTNGDIVCLFPEGVISRHGHLNEFKGGFEKIARGVETDKAVILPFYIRGMWGSIFSRSNEQFRERKKSFTKRNVSIAFGGPIDLHTSKDKIKAKVFEMSFKAWEHQCQNFSTLAGSFIESCKRGGGEIAVVDMQSGGMSYRRLLTLCVMLSQDMKELSFQSLPKKTNPCSLPNDCIGVMLPASLAGIICNFSTIISGKIVVNLNFTAGENAIQSAIQAAHISHIYTSRQFLEKLKNKGIEFDFSNVTLHYMEDIVEDIKKQKAIFIANLLFVSIAPTWLLKLLFAKESNIHSVCAILFSSGSEGKPKGVMLSHINIMSNIAQIADVIHAKNDDCILSSLPPFHAFGLTVTTFMPLIENMLAVTCPDPTDSIAVAKAIALNKVTIMCATSTLLGIYARNPKIDRVMFDSIRITVAGAEKLKNEVRENFTMKFNKTIYEGYGATETTPVASVNLPDEFDATYWQIHKASKLGSVGMPLPGTAVRIVDYETLEELPTGEQGLILIGGHQIMVGYLNDVEKTNEVIVELHGIRWYKSGDKGYLDTDGFLHITDRYSRFAKIGGEMISLSSIEEEIAKVFKHKEISNEVKICAVALDDSKKGEKVVLLIEIPKTLESLYNTTNPHEQQVESSDIHKGEQLIDIIKKSDIIPLKKPSEYYFVEKIPVLGSGKIDLKTSKELAESIS</sequence>
<dbReference type="SMART" id="SM00563">
    <property type="entry name" value="PlsC"/>
    <property type="match status" value="1"/>
</dbReference>
<feature type="transmembrane region" description="Helical" evidence="6">
    <location>
        <begin position="327"/>
        <end position="347"/>
    </location>
</feature>
<dbReference type="InterPro" id="IPR002123">
    <property type="entry name" value="Plipid/glycerol_acylTrfase"/>
</dbReference>
<dbReference type="PANTHER" id="PTHR24096:SF149">
    <property type="entry name" value="AMP-BINDING DOMAIN-CONTAINING PROTEIN-RELATED"/>
    <property type="match status" value="1"/>
</dbReference>
<accession>A0A3D8IPE5</accession>
<dbReference type="PROSITE" id="PS00455">
    <property type="entry name" value="AMP_BINDING"/>
    <property type="match status" value="1"/>
</dbReference>
<dbReference type="InterPro" id="IPR042099">
    <property type="entry name" value="ANL_N_sf"/>
</dbReference>
<dbReference type="GO" id="GO:0022857">
    <property type="term" value="F:transmembrane transporter activity"/>
    <property type="evidence" value="ECO:0007669"/>
    <property type="project" value="InterPro"/>
</dbReference>
<proteinExistence type="inferred from homology"/>
<evidence type="ECO:0000313" key="8">
    <source>
        <dbReference type="EMBL" id="RDU66494.1"/>
    </source>
</evidence>